<gene>
    <name evidence="4" type="ORF">ACFONC_06690</name>
</gene>
<protein>
    <submittedName>
        <fullName evidence="4">Serine hydrolase domain-containing protein</fullName>
        <ecNumber evidence="4">3.-.-.-</ecNumber>
    </submittedName>
</protein>
<feature type="domain" description="Beta-lactamase-related" evidence="3">
    <location>
        <begin position="210"/>
        <end position="535"/>
    </location>
</feature>
<dbReference type="InterPro" id="IPR012338">
    <property type="entry name" value="Beta-lactam/transpept-like"/>
</dbReference>
<evidence type="ECO:0000256" key="2">
    <source>
        <dbReference type="SAM" id="SignalP"/>
    </source>
</evidence>
<evidence type="ECO:0000313" key="4">
    <source>
        <dbReference type="EMBL" id="MFC3715832.1"/>
    </source>
</evidence>
<feature type="signal peptide" evidence="2">
    <location>
        <begin position="1"/>
        <end position="22"/>
    </location>
</feature>
<feature type="compositionally biased region" description="Low complexity" evidence="1">
    <location>
        <begin position="25"/>
        <end position="44"/>
    </location>
</feature>
<organism evidence="4 5">
    <name type="scientific">Luteimonas soli</name>
    <dbReference type="NCBI Taxonomy" id="1648966"/>
    <lineage>
        <taxon>Bacteria</taxon>
        <taxon>Pseudomonadati</taxon>
        <taxon>Pseudomonadota</taxon>
        <taxon>Gammaproteobacteria</taxon>
        <taxon>Lysobacterales</taxon>
        <taxon>Lysobacteraceae</taxon>
        <taxon>Luteimonas</taxon>
    </lineage>
</organism>
<keyword evidence="2" id="KW-0732">Signal</keyword>
<feature type="compositionally biased region" description="Polar residues" evidence="1">
    <location>
        <begin position="46"/>
        <end position="55"/>
    </location>
</feature>
<dbReference type="RefSeq" id="WP_386742931.1">
    <property type="nucleotide sequence ID" value="NZ_JBHRYA010000003.1"/>
</dbReference>
<evidence type="ECO:0000313" key="5">
    <source>
        <dbReference type="Proteomes" id="UP001595705"/>
    </source>
</evidence>
<name>A0ABV7XKG3_9GAMM</name>
<dbReference type="Gene3D" id="3.40.710.10">
    <property type="entry name" value="DD-peptidase/beta-lactamase superfamily"/>
    <property type="match status" value="1"/>
</dbReference>
<dbReference type="EC" id="3.-.-.-" evidence="4"/>
<evidence type="ECO:0000256" key="1">
    <source>
        <dbReference type="SAM" id="MobiDB-lite"/>
    </source>
</evidence>
<feature type="region of interest" description="Disordered" evidence="1">
    <location>
        <begin position="23"/>
        <end position="57"/>
    </location>
</feature>
<accession>A0ABV7XKG3</accession>
<sequence>MKRLPLVAFGALALLLGGCKPASDSPATTQAPAANASAPAEPETLATDTPRTTVDGNPFVAPEGWTLETKGPAILLTPPEGGSRIALVDVAGEDADAAVAAAWQAYDADAKWPLKLATDRPARDGWEQIRNYDYETSANDRRSVGAAALKHGGRWTVAIYDMAHAVGEKRGAQVSLIFDRLMPKGYNRESFAGKTAHKLDDARLAQLTKFVEDARQTLDVPGVAIGIVQDGKVVFADGFGVRALGKPEKVDGDTRFMIASNTKAMTTLMLAKLVADGKFGWKTPVTQLLSEFKLGDADTTRQVLVEHLICACTGLPRQDMEWLFESEGATPESVMATLATMQPTSKFGELFQYSNPMAAAAGFAGGHVLYPDKELGAAYDAAMQSQVFGPLGMKSTTFDYDAAMRGNYAMPHGLDVDGNTVPASMDLNHTIIPARPAGAVWSTVNDVLRYVQMELDKGLLPDGTRYIDEAPLLERRKQQVALGNDASYGMGLMVDRTWGIPVVHHGGDMLGFHSDMMWLPEHNVGAVILTNSDPGVFIRGPFQRRLLEVLFDGKPEAVENVASQARRLEESRAAERKRLTAPADAAAVDALAAHYRSDELGDIAVSRKGDATWFDFGGWKSEVASRRNDDGTTSFITISPGEDGFEFVVADKDGARSLVLRDAQHEYAFAEAEG</sequence>
<dbReference type="InterPro" id="IPR001466">
    <property type="entry name" value="Beta-lactam-related"/>
</dbReference>
<reference evidence="5" key="1">
    <citation type="journal article" date="2019" name="Int. J. Syst. Evol. Microbiol.">
        <title>The Global Catalogue of Microorganisms (GCM) 10K type strain sequencing project: providing services to taxonomists for standard genome sequencing and annotation.</title>
        <authorList>
            <consortium name="The Broad Institute Genomics Platform"/>
            <consortium name="The Broad Institute Genome Sequencing Center for Infectious Disease"/>
            <person name="Wu L."/>
            <person name="Ma J."/>
        </authorList>
    </citation>
    <scope>NUCLEOTIDE SEQUENCE [LARGE SCALE GENOMIC DNA]</scope>
    <source>
        <strain evidence="5">KCTC 42441</strain>
    </source>
</reference>
<dbReference type="EMBL" id="JBHRYA010000003">
    <property type="protein sequence ID" value="MFC3715832.1"/>
    <property type="molecule type" value="Genomic_DNA"/>
</dbReference>
<keyword evidence="5" id="KW-1185">Reference proteome</keyword>
<dbReference type="GO" id="GO:0016787">
    <property type="term" value="F:hydrolase activity"/>
    <property type="evidence" value="ECO:0007669"/>
    <property type="project" value="UniProtKB-KW"/>
</dbReference>
<evidence type="ECO:0000259" key="3">
    <source>
        <dbReference type="Pfam" id="PF00144"/>
    </source>
</evidence>
<dbReference type="Pfam" id="PF00144">
    <property type="entry name" value="Beta-lactamase"/>
    <property type="match status" value="1"/>
</dbReference>
<proteinExistence type="predicted"/>
<dbReference type="SUPFAM" id="SSF56601">
    <property type="entry name" value="beta-lactamase/transpeptidase-like"/>
    <property type="match status" value="1"/>
</dbReference>
<comment type="caution">
    <text evidence="4">The sequence shown here is derived from an EMBL/GenBank/DDBJ whole genome shotgun (WGS) entry which is preliminary data.</text>
</comment>
<feature type="chain" id="PRO_5047067142" evidence="2">
    <location>
        <begin position="23"/>
        <end position="674"/>
    </location>
</feature>
<keyword evidence="4" id="KW-0378">Hydrolase</keyword>
<dbReference type="PANTHER" id="PTHR46825:SF15">
    <property type="entry name" value="BETA-LACTAMASE-RELATED DOMAIN-CONTAINING PROTEIN"/>
    <property type="match status" value="1"/>
</dbReference>
<dbReference type="Proteomes" id="UP001595705">
    <property type="component" value="Unassembled WGS sequence"/>
</dbReference>
<dbReference type="PROSITE" id="PS51257">
    <property type="entry name" value="PROKAR_LIPOPROTEIN"/>
    <property type="match status" value="1"/>
</dbReference>
<dbReference type="InterPro" id="IPR050491">
    <property type="entry name" value="AmpC-like"/>
</dbReference>
<dbReference type="PANTHER" id="PTHR46825">
    <property type="entry name" value="D-ALANYL-D-ALANINE-CARBOXYPEPTIDASE/ENDOPEPTIDASE AMPH"/>
    <property type="match status" value="1"/>
</dbReference>